<dbReference type="STRING" id="1121419.SAMN05443529_10746"/>
<keyword evidence="2" id="KW-0418">Kinase</keyword>
<dbReference type="InterPro" id="IPR016230">
    <property type="entry name" value="PrkA/YeaG"/>
</dbReference>
<dbReference type="InterPro" id="IPR010650">
    <property type="entry name" value="PrkA_C"/>
</dbReference>
<dbReference type="AlphaFoldDB" id="A0A1G7XN80"/>
<dbReference type="SUPFAM" id="SSF52540">
    <property type="entry name" value="P-loop containing nucleoside triphosphate hydrolases"/>
    <property type="match status" value="1"/>
</dbReference>
<dbReference type="PANTHER" id="PTHR30267">
    <property type="entry name" value="PROTEIN KINASE PRKA"/>
    <property type="match status" value="1"/>
</dbReference>
<dbReference type="PIRSF" id="PIRSF000549">
    <property type="entry name" value="Ser_prot_kin"/>
    <property type="match status" value="1"/>
</dbReference>
<reference evidence="3" key="1">
    <citation type="submission" date="2016-10" db="EMBL/GenBank/DDBJ databases">
        <authorList>
            <person name="Varghese N."/>
            <person name="Submissions S."/>
        </authorList>
    </citation>
    <scope>NUCLEOTIDE SEQUENCE [LARGE SCALE GENOMIC DNA]</scope>
    <source>
        <strain evidence="3">DSM 8344</strain>
    </source>
</reference>
<dbReference type="OrthoDB" id="9761914at2"/>
<evidence type="ECO:0000313" key="3">
    <source>
        <dbReference type="Proteomes" id="UP000198656"/>
    </source>
</evidence>
<proteinExistence type="predicted"/>
<evidence type="ECO:0000313" key="2">
    <source>
        <dbReference type="EMBL" id="SDG85688.1"/>
    </source>
</evidence>
<protein>
    <submittedName>
        <fullName evidence="2">Putative serine protein kinase, PrkA</fullName>
    </submittedName>
</protein>
<sequence>MEVIKWLREYRAVEAALAWSGTFADYLQMVTKNPKLALHAHARIYEMIKAAGVETIGDQKIYKFFDKELFGLDKTLEKLIEEYFHSAAKRLDVRKRILLLMGPVSGGKSTIVSLLKRGLEEYTRTEEGAVYAIDGCPMHEDPLHLLPVSLRQQFEDTYGIRIEGNLCPVCRLRLDEEFAGEVEGFPIKRILFSEEQRVGVGTFTPSDPKSQDIADLTGSIDFSSITEYGSESDPRAYRFDGELNKANRGLMEFQEMLKSDEKFLWNLLSLSQEGNFKAGRFALISADELVIAHTNENEYRAFIGNKKNEALQSRIIVMPIPYNLRVCDEVKIYEKLISQSDIRNVHLAPHSLWATSVFSVLSRLKPSKKQGMDLVKKLRIYDGEDVEGFNQKDIKELTMEGEELAEGMSGVDPRYVINRISTALIRDEHKCINALDILRALKDGLSQHTSIMKEDKENLLNLIAVARREYDEMAKKEVQKAFVYAYEESAKSLLNNYLDNVEAFCNSTKIYDTITGEEMAPDEQLMRSIEEQIGVSENAKKTFREEILIRISMYARKGRTFGYESHERLKEAIEKKLFADLKDIVKITTSVSHPDQEQLRRINNVMDRLVKEHGYCSICANEIVKYVGALLNR</sequence>
<dbReference type="InterPro" id="IPR027417">
    <property type="entry name" value="P-loop_NTPase"/>
</dbReference>
<keyword evidence="3" id="KW-1185">Reference proteome</keyword>
<gene>
    <name evidence="2" type="ORF">SAMN05443529_10746</name>
</gene>
<dbReference type="Pfam" id="PF06798">
    <property type="entry name" value="PrkA"/>
    <property type="match status" value="1"/>
</dbReference>
<accession>A0A1G7XN80</accession>
<feature type="domain" description="PrkA AAA" evidence="1">
    <location>
        <begin position="21"/>
        <end position="371"/>
    </location>
</feature>
<dbReference type="Proteomes" id="UP000198656">
    <property type="component" value="Unassembled WGS sequence"/>
</dbReference>
<keyword evidence="2" id="KW-0808">Transferase</keyword>
<dbReference type="Pfam" id="PF08298">
    <property type="entry name" value="AAA_PrkA"/>
    <property type="match status" value="1"/>
</dbReference>
<dbReference type="Gene3D" id="3.40.50.300">
    <property type="entry name" value="P-loop containing nucleotide triphosphate hydrolases"/>
    <property type="match status" value="1"/>
</dbReference>
<dbReference type="EMBL" id="FNCP01000007">
    <property type="protein sequence ID" value="SDG85688.1"/>
    <property type="molecule type" value="Genomic_DNA"/>
</dbReference>
<dbReference type="SMART" id="SM00763">
    <property type="entry name" value="AAA_PrkA"/>
    <property type="match status" value="1"/>
</dbReference>
<dbReference type="InterPro" id="IPR013153">
    <property type="entry name" value="Prk_AAA"/>
</dbReference>
<name>A0A1G7XN80_9FIRM</name>
<organism evidence="2 3">
    <name type="scientific">Desulfosporosinus hippei DSM 8344</name>
    <dbReference type="NCBI Taxonomy" id="1121419"/>
    <lineage>
        <taxon>Bacteria</taxon>
        <taxon>Bacillati</taxon>
        <taxon>Bacillota</taxon>
        <taxon>Clostridia</taxon>
        <taxon>Eubacteriales</taxon>
        <taxon>Desulfitobacteriaceae</taxon>
        <taxon>Desulfosporosinus</taxon>
    </lineage>
</organism>
<dbReference type="RefSeq" id="WP_092331973.1">
    <property type="nucleotide sequence ID" value="NZ_FNCP01000007.1"/>
</dbReference>
<dbReference type="PANTHER" id="PTHR30267:SF2">
    <property type="entry name" value="PROTEIN PRKA"/>
    <property type="match status" value="1"/>
</dbReference>
<dbReference type="GO" id="GO:0004672">
    <property type="term" value="F:protein kinase activity"/>
    <property type="evidence" value="ECO:0007669"/>
    <property type="project" value="InterPro"/>
</dbReference>
<evidence type="ECO:0000259" key="1">
    <source>
        <dbReference type="SMART" id="SM00763"/>
    </source>
</evidence>